<accession>A0A9W7LDW6</accession>
<evidence type="ECO:0000256" key="1">
    <source>
        <dbReference type="ARBA" id="ARBA00004123"/>
    </source>
</evidence>
<proteinExistence type="predicted"/>
<dbReference type="OrthoDB" id="5577072at2759"/>
<feature type="compositionally biased region" description="Basic and acidic residues" evidence="3">
    <location>
        <begin position="79"/>
        <end position="88"/>
    </location>
</feature>
<dbReference type="InterPro" id="IPR045166">
    <property type="entry name" value="Spp2-like"/>
</dbReference>
<feature type="compositionally biased region" description="Acidic residues" evidence="3">
    <location>
        <begin position="105"/>
        <end position="114"/>
    </location>
</feature>
<organism evidence="5 6">
    <name type="scientific">Triparma columacea</name>
    <dbReference type="NCBI Taxonomy" id="722753"/>
    <lineage>
        <taxon>Eukaryota</taxon>
        <taxon>Sar</taxon>
        <taxon>Stramenopiles</taxon>
        <taxon>Ochrophyta</taxon>
        <taxon>Bolidophyceae</taxon>
        <taxon>Parmales</taxon>
        <taxon>Triparmaceae</taxon>
        <taxon>Triparma</taxon>
    </lineage>
</organism>
<dbReference type="GO" id="GO:0005681">
    <property type="term" value="C:spliceosomal complex"/>
    <property type="evidence" value="ECO:0007669"/>
    <property type="project" value="TreeGrafter"/>
</dbReference>
<dbReference type="AlphaFoldDB" id="A0A9W7LDW6"/>
<keyword evidence="6" id="KW-1185">Reference proteome</keyword>
<dbReference type="Pfam" id="PF12656">
    <property type="entry name" value="G-patch_2"/>
    <property type="match status" value="1"/>
</dbReference>
<feature type="region of interest" description="Disordered" evidence="3">
    <location>
        <begin position="22"/>
        <end position="114"/>
    </location>
</feature>
<dbReference type="PANTHER" id="PTHR15818:SF2">
    <property type="entry name" value="G-PATCH DOMAIN AND KOW MOTIFS-CONTAINING PROTEIN"/>
    <property type="match status" value="1"/>
</dbReference>
<evidence type="ECO:0000256" key="3">
    <source>
        <dbReference type="SAM" id="MobiDB-lite"/>
    </source>
</evidence>
<dbReference type="GO" id="GO:0000398">
    <property type="term" value="P:mRNA splicing, via spliceosome"/>
    <property type="evidence" value="ECO:0007669"/>
    <property type="project" value="InterPro"/>
</dbReference>
<feature type="compositionally biased region" description="Low complexity" evidence="3">
    <location>
        <begin position="35"/>
        <end position="50"/>
    </location>
</feature>
<protein>
    <recommendedName>
        <fullName evidence="4">Spp2/MOS2 G-patch domain-containing protein</fullName>
    </recommendedName>
</protein>
<evidence type="ECO:0000313" key="6">
    <source>
        <dbReference type="Proteomes" id="UP001165065"/>
    </source>
</evidence>
<comment type="subcellular location">
    <subcellularLocation>
        <location evidence="1">Nucleus</location>
    </subcellularLocation>
</comment>
<name>A0A9W7LDW6_9STRA</name>
<sequence>MPITLSLSKGIKGKKRLLTETLSSIDAPTTKKVKSSQSSSLSSSQPSSLSIEDTNNSQVKEEPSNDGEVLSPPSLEPVGADKKGDERSAPLLLQLTTPAMSDLPDAPDVDGDEYGDVKISDFGAMMLRGMGWKGENKDGDKGKGKEKEGVVVKRRPQRLGLGAKAKKVVKEERREEEEKARKARLEREEEEARRKRERAVPVVKGCRVKVDGREGEIFEVNNVRNGMAYLVEVVGGDEIAVGVGECVVLGGTGGGSGGGEEEGDGKYWRRGMVVRVVVKKSREGIKCYNCKGEVLGSGREKRTVRVRVLEGGETVTVGVKEVETVVKKGKGVVEIKTGRKGVVREKDLDKGKNGEAKVEWEGGDVEVKGLDDICLIEG</sequence>
<comment type="caution">
    <text evidence="5">The sequence shown here is derived from an EMBL/GenBank/DDBJ whole genome shotgun (WGS) entry which is preliminary data.</text>
</comment>
<dbReference type="EMBL" id="BRYA01000346">
    <property type="protein sequence ID" value="GMI47470.1"/>
    <property type="molecule type" value="Genomic_DNA"/>
</dbReference>
<reference evidence="6" key="1">
    <citation type="journal article" date="2023" name="Commun. Biol.">
        <title>Genome analysis of Parmales, the sister group of diatoms, reveals the evolutionary specialization of diatoms from phago-mixotrophs to photoautotrophs.</title>
        <authorList>
            <person name="Ban H."/>
            <person name="Sato S."/>
            <person name="Yoshikawa S."/>
            <person name="Yamada K."/>
            <person name="Nakamura Y."/>
            <person name="Ichinomiya M."/>
            <person name="Sato N."/>
            <person name="Blanc-Mathieu R."/>
            <person name="Endo H."/>
            <person name="Kuwata A."/>
            <person name="Ogata H."/>
        </authorList>
    </citation>
    <scope>NUCLEOTIDE SEQUENCE [LARGE SCALE GENOMIC DNA]</scope>
</reference>
<evidence type="ECO:0000259" key="4">
    <source>
        <dbReference type="Pfam" id="PF12656"/>
    </source>
</evidence>
<feature type="region of interest" description="Disordered" evidence="3">
    <location>
        <begin position="162"/>
        <end position="194"/>
    </location>
</feature>
<dbReference type="Proteomes" id="UP001165065">
    <property type="component" value="Unassembled WGS sequence"/>
</dbReference>
<keyword evidence="2" id="KW-0539">Nucleus</keyword>
<feature type="domain" description="Spp2/MOS2 G-patch" evidence="4">
    <location>
        <begin position="104"/>
        <end position="166"/>
    </location>
</feature>
<evidence type="ECO:0000313" key="5">
    <source>
        <dbReference type="EMBL" id="GMI47470.1"/>
    </source>
</evidence>
<dbReference type="InterPro" id="IPR026822">
    <property type="entry name" value="Spp2/MOS2_G-patch"/>
</dbReference>
<gene>
    <name evidence="5" type="ORF">TrCOL_g9645</name>
</gene>
<evidence type="ECO:0000256" key="2">
    <source>
        <dbReference type="ARBA" id="ARBA00023242"/>
    </source>
</evidence>
<feature type="compositionally biased region" description="Basic and acidic residues" evidence="3">
    <location>
        <begin position="168"/>
        <end position="194"/>
    </location>
</feature>
<dbReference type="PANTHER" id="PTHR15818">
    <property type="entry name" value="G PATCH AND KOW-CONTAINING"/>
    <property type="match status" value="1"/>
</dbReference>